<sequence length="412" mass="47238">MSGIKLSICIPTYNREPFLRHCLTYCENDYKFDFPFEIVVCDNASTDGTQQVVEEFIARGLPIRYFRRDENAGGGPNFASAFRLGKGEYLIYLADDDILIPDAVAKTVEYLDRNPDVTAVQAPWFLYDEVNKTDLGQFFNLESDVKFQRGSFTEVFQFIYERHIFPEIAVYRASALRSAWVPREFCFYPFSFLAHFLDQGAVSFLKQPFYRSVSNTVIERDRPQAGTDEVMTSWDRYRAGLEYFLFTGAKRGAIHLTAETRLQYEEKCKIFTLNRMAVAFRFWAMRKNFLKAYELYVRIVWGGIVDHPEIRPFRDRLPLMVVIQTLVGEVNGAIGVNALLLAGFTETPALEALMRELGLKPRVKVTTEIGADPIETTAVFVADGSDRDYFVSLGYLPGIVLHEHDLARHVIM</sequence>
<protein>
    <submittedName>
        <fullName evidence="2">Glycosyl transferase</fullName>
    </submittedName>
</protein>
<dbReference type="InterPro" id="IPR029044">
    <property type="entry name" value="Nucleotide-diphossugar_trans"/>
</dbReference>
<dbReference type="Gene3D" id="3.90.550.10">
    <property type="entry name" value="Spore Coat Polysaccharide Biosynthesis Protein SpsA, Chain A"/>
    <property type="match status" value="1"/>
</dbReference>
<evidence type="ECO:0000313" key="3">
    <source>
        <dbReference type="Proteomes" id="UP000197269"/>
    </source>
</evidence>
<proteinExistence type="predicted"/>
<dbReference type="PANTHER" id="PTHR22916">
    <property type="entry name" value="GLYCOSYLTRANSFERASE"/>
    <property type="match status" value="1"/>
</dbReference>
<dbReference type="PANTHER" id="PTHR22916:SF3">
    <property type="entry name" value="UDP-GLCNAC:BETAGAL BETA-1,3-N-ACETYLGLUCOSAMINYLTRANSFERASE-LIKE PROTEIN 1"/>
    <property type="match status" value="1"/>
</dbReference>
<dbReference type="Pfam" id="PF00535">
    <property type="entry name" value="Glycos_transf_2"/>
    <property type="match status" value="1"/>
</dbReference>
<evidence type="ECO:0000259" key="1">
    <source>
        <dbReference type="Pfam" id="PF00535"/>
    </source>
</evidence>
<dbReference type="Proteomes" id="UP000197269">
    <property type="component" value="Unassembled WGS sequence"/>
</dbReference>
<accession>A0A246E1Y3</accession>
<gene>
    <name evidence="2" type="ORF">B5E41_01810</name>
</gene>
<dbReference type="InterPro" id="IPR001173">
    <property type="entry name" value="Glyco_trans_2-like"/>
</dbReference>
<dbReference type="EMBL" id="MXPU01000001">
    <property type="protein sequence ID" value="OWO97047.1"/>
    <property type="molecule type" value="Genomic_DNA"/>
</dbReference>
<organism evidence="2 3">
    <name type="scientific">Rhizobium esperanzae</name>
    <dbReference type="NCBI Taxonomy" id="1967781"/>
    <lineage>
        <taxon>Bacteria</taxon>
        <taxon>Pseudomonadati</taxon>
        <taxon>Pseudomonadota</taxon>
        <taxon>Alphaproteobacteria</taxon>
        <taxon>Hyphomicrobiales</taxon>
        <taxon>Rhizobiaceae</taxon>
        <taxon>Rhizobium/Agrobacterium group</taxon>
        <taxon>Rhizobium</taxon>
    </lineage>
</organism>
<dbReference type="CDD" id="cd00761">
    <property type="entry name" value="Glyco_tranf_GTA_type"/>
    <property type="match status" value="1"/>
</dbReference>
<name>A0A246E1Y3_9HYPH</name>
<feature type="domain" description="Glycosyltransferase 2-like" evidence="1">
    <location>
        <begin position="7"/>
        <end position="173"/>
    </location>
</feature>
<keyword evidence="2" id="KW-0808">Transferase</keyword>
<evidence type="ECO:0000313" key="2">
    <source>
        <dbReference type="EMBL" id="OWO97047.1"/>
    </source>
</evidence>
<comment type="caution">
    <text evidence="2">The sequence shown here is derived from an EMBL/GenBank/DDBJ whole genome shotgun (WGS) entry which is preliminary data.</text>
</comment>
<reference evidence="2 3" key="1">
    <citation type="submission" date="2017-03" db="EMBL/GenBank/DDBJ databases">
        <title>Genome of strain Rhizobium sp. CNPSo 668.</title>
        <authorList>
            <person name="Ribeiro R."/>
        </authorList>
    </citation>
    <scope>NUCLEOTIDE SEQUENCE [LARGE SCALE GENOMIC DNA]</scope>
    <source>
        <strain evidence="2 3">CNPSo 668</strain>
    </source>
</reference>
<dbReference type="RefSeq" id="WP_088390567.1">
    <property type="nucleotide sequence ID" value="NZ_MXPU01000001.1"/>
</dbReference>
<dbReference type="AlphaFoldDB" id="A0A246E1Y3"/>
<dbReference type="SUPFAM" id="SSF53448">
    <property type="entry name" value="Nucleotide-diphospho-sugar transferases"/>
    <property type="match status" value="1"/>
</dbReference>
<dbReference type="GO" id="GO:0016758">
    <property type="term" value="F:hexosyltransferase activity"/>
    <property type="evidence" value="ECO:0007669"/>
    <property type="project" value="UniProtKB-ARBA"/>
</dbReference>